<keyword evidence="3" id="KW-0677">Repeat</keyword>
<accession>A0A2H9TNQ6</accession>
<dbReference type="InterPro" id="IPR016024">
    <property type="entry name" value="ARM-type_fold"/>
</dbReference>
<evidence type="ECO:0000256" key="2">
    <source>
        <dbReference type="ARBA" id="ARBA00022553"/>
    </source>
</evidence>
<dbReference type="EMBL" id="MTSL01000065">
    <property type="protein sequence ID" value="PJF19377.1"/>
    <property type="molecule type" value="Genomic_DNA"/>
</dbReference>
<dbReference type="SMART" id="SM01156">
    <property type="entry name" value="DUF1716"/>
    <property type="match status" value="1"/>
</dbReference>
<dbReference type="SUPFAM" id="SSF57716">
    <property type="entry name" value="Glucocorticoid receptor-like (DNA-binding domain)"/>
    <property type="match status" value="1"/>
</dbReference>
<dbReference type="Pfam" id="PF08216">
    <property type="entry name" value="CTNNBL"/>
    <property type="match status" value="1"/>
</dbReference>
<feature type="region of interest" description="Disordered" evidence="7">
    <location>
        <begin position="58"/>
        <end position="80"/>
    </location>
</feature>
<dbReference type="InterPro" id="IPR000679">
    <property type="entry name" value="Znf_GATA"/>
</dbReference>
<dbReference type="SMART" id="SM00401">
    <property type="entry name" value="ZnF_GATA"/>
    <property type="match status" value="1"/>
</dbReference>
<keyword evidence="6" id="KW-0862">Zinc</keyword>
<keyword evidence="4" id="KW-0175">Coiled coil</keyword>
<dbReference type="PROSITE" id="PS00344">
    <property type="entry name" value="GATA_ZN_FINGER_1"/>
    <property type="match status" value="1"/>
</dbReference>
<gene>
    <name evidence="9" type="ORF">PSACC_00782</name>
</gene>
<evidence type="ECO:0000313" key="9">
    <source>
        <dbReference type="EMBL" id="PJF19377.1"/>
    </source>
</evidence>
<dbReference type="STRING" id="1246581.A0A2H9TNQ6"/>
<dbReference type="PANTHER" id="PTHR14978:SF0">
    <property type="entry name" value="BETA-CATENIN-LIKE PROTEIN 1"/>
    <property type="match status" value="1"/>
</dbReference>
<evidence type="ECO:0000256" key="3">
    <source>
        <dbReference type="ARBA" id="ARBA00022737"/>
    </source>
</evidence>
<sequence length="683" mass="75680">MKSHGENCANRSLNEGNGGSVSLASLLNPIPTRAELDRDALVNDAVAGLLRSGRDFSRVQTGHPLSRESEESSCTLKSDRTVPTQALPSIRSVFGMTSRPLICLGRFEAAKTAGPLPDVSLTQRYFEPYARPMHVAITPNRREAGHCILPSGPVPDVTRSFRRCTNCGTQDTPSWRRCGPENILLCNACGLYYNEHRRHRPFRVGQDGRTKALRVRAKKTQPCTKCGCEIPAGKPEFLIGILGHWRVEIRLASHLISAGRYIVASRPPIGPNELVDQAKEADILDSANYERYVKRLEAAQIANVEARRQHLDEPNKFFESEMAVYALAVQFGAAATDMGLLEKTTEDVPFLTILLSLFGHPNDDISEVSLRVIYEIMDSTPTSRASASIIYVFISKLVALGIFGVLLDAIVELGLDDEEGIEKAGFLLELVEHLLAWIDPEAAPTEALVEGWSIWLMDAVLASTRMALHASEILVELLTTYRDIRIRLLTNDNMSQLLSLLQEQSAVADQLNLCTNIADIICALLLDEAGKPIFISELGFELCFFLIRETKACKSLAIKMISFALSESTTQHACTEFVKRGGLKYIFPLFMTAKSEDYKDEEYLCGALAALFRSSDGYTERLVAKFTENDGEKKDRLVNLIKSQDNEAFLQHCCTIATCLMKHGIEFPDVASIIEKQADTFVL</sequence>
<feature type="domain" description="GATA-type" evidence="8">
    <location>
        <begin position="158"/>
        <end position="216"/>
    </location>
</feature>
<name>A0A2H9TNQ6_9FUNG</name>
<evidence type="ECO:0000256" key="6">
    <source>
        <dbReference type="PROSITE-ProRule" id="PRU00094"/>
    </source>
</evidence>
<dbReference type="CDD" id="cd00202">
    <property type="entry name" value="ZnF_GATA"/>
    <property type="match status" value="1"/>
</dbReference>
<dbReference type="AlphaFoldDB" id="A0A2H9TNQ6"/>
<comment type="subcellular location">
    <subcellularLocation>
        <location evidence="1">Nucleus</location>
    </subcellularLocation>
</comment>
<evidence type="ECO:0000256" key="7">
    <source>
        <dbReference type="SAM" id="MobiDB-lite"/>
    </source>
</evidence>
<dbReference type="InterPro" id="IPR013180">
    <property type="entry name" value="CTNNBL1_N"/>
</dbReference>
<dbReference type="PROSITE" id="PS50114">
    <property type="entry name" value="GATA_ZN_FINGER_2"/>
    <property type="match status" value="1"/>
</dbReference>
<dbReference type="PANTHER" id="PTHR14978">
    <property type="entry name" value="BETA-CATENIN-LIKE PROTEIN 1 NUCLEAR ASSOCIATED PROTEIN"/>
    <property type="match status" value="1"/>
</dbReference>
<keyword evidence="2" id="KW-0597">Phosphoprotein</keyword>
<dbReference type="Gene3D" id="1.25.10.10">
    <property type="entry name" value="Leucine-rich Repeat Variant"/>
    <property type="match status" value="1"/>
</dbReference>
<organism evidence="9 10">
    <name type="scientific">Paramicrosporidium saccamoebae</name>
    <dbReference type="NCBI Taxonomy" id="1246581"/>
    <lineage>
        <taxon>Eukaryota</taxon>
        <taxon>Fungi</taxon>
        <taxon>Fungi incertae sedis</taxon>
        <taxon>Cryptomycota</taxon>
        <taxon>Cryptomycota incertae sedis</taxon>
        <taxon>Paramicrosporidium</taxon>
    </lineage>
</organism>
<dbReference type="GO" id="GO:0006355">
    <property type="term" value="P:regulation of DNA-templated transcription"/>
    <property type="evidence" value="ECO:0007669"/>
    <property type="project" value="InterPro"/>
</dbReference>
<dbReference type="GO" id="GO:0043565">
    <property type="term" value="F:sequence-specific DNA binding"/>
    <property type="evidence" value="ECO:0007669"/>
    <property type="project" value="InterPro"/>
</dbReference>
<dbReference type="Pfam" id="PF00320">
    <property type="entry name" value="GATA"/>
    <property type="match status" value="1"/>
</dbReference>
<keyword evidence="10" id="KW-1185">Reference proteome</keyword>
<dbReference type="Proteomes" id="UP000240830">
    <property type="component" value="Unassembled WGS sequence"/>
</dbReference>
<evidence type="ECO:0000313" key="10">
    <source>
        <dbReference type="Proteomes" id="UP000240830"/>
    </source>
</evidence>
<keyword evidence="5" id="KW-0539">Nucleus</keyword>
<dbReference type="InterPro" id="IPR011989">
    <property type="entry name" value="ARM-like"/>
</dbReference>
<proteinExistence type="predicted"/>
<evidence type="ECO:0000256" key="1">
    <source>
        <dbReference type="ARBA" id="ARBA00004123"/>
    </source>
</evidence>
<protein>
    <recommendedName>
        <fullName evidence="8">GATA-type domain-containing protein</fullName>
    </recommendedName>
</protein>
<reference evidence="9 10" key="1">
    <citation type="submission" date="2016-10" db="EMBL/GenBank/DDBJ databases">
        <title>The genome of Paramicrosporidium saccamoebae is the missing link in understanding Cryptomycota and Microsporidia evolution.</title>
        <authorList>
            <person name="Quandt C.A."/>
            <person name="Beaudet D."/>
            <person name="Corsaro D."/>
            <person name="Michel R."/>
            <person name="Corradi N."/>
            <person name="James T."/>
        </authorList>
    </citation>
    <scope>NUCLEOTIDE SEQUENCE [LARGE SCALE GENOMIC DNA]</scope>
    <source>
        <strain evidence="9 10">KSL3</strain>
    </source>
</reference>
<comment type="caution">
    <text evidence="9">The sequence shown here is derived from an EMBL/GenBank/DDBJ whole genome shotgun (WGS) entry which is preliminary data.</text>
</comment>
<dbReference type="InterPro" id="IPR013088">
    <property type="entry name" value="Znf_NHR/GATA"/>
</dbReference>
<dbReference type="Gene3D" id="3.30.50.10">
    <property type="entry name" value="Erythroid Transcription Factor GATA-1, subunit A"/>
    <property type="match status" value="1"/>
</dbReference>
<dbReference type="GO" id="GO:0008270">
    <property type="term" value="F:zinc ion binding"/>
    <property type="evidence" value="ECO:0007669"/>
    <property type="project" value="UniProtKB-KW"/>
</dbReference>
<keyword evidence="6" id="KW-0863">Zinc-finger</keyword>
<dbReference type="GO" id="GO:0005681">
    <property type="term" value="C:spliceosomal complex"/>
    <property type="evidence" value="ECO:0007669"/>
    <property type="project" value="TreeGrafter"/>
</dbReference>
<evidence type="ECO:0000256" key="5">
    <source>
        <dbReference type="ARBA" id="ARBA00023242"/>
    </source>
</evidence>
<keyword evidence="6" id="KW-0479">Metal-binding</keyword>
<dbReference type="OrthoDB" id="1898821at2759"/>
<evidence type="ECO:0000256" key="4">
    <source>
        <dbReference type="ARBA" id="ARBA00023054"/>
    </source>
</evidence>
<dbReference type="SUPFAM" id="SSF48371">
    <property type="entry name" value="ARM repeat"/>
    <property type="match status" value="1"/>
</dbReference>
<dbReference type="InterPro" id="IPR039678">
    <property type="entry name" value="CTNNBL1"/>
</dbReference>
<evidence type="ECO:0000259" key="8">
    <source>
        <dbReference type="PROSITE" id="PS50114"/>
    </source>
</evidence>